<dbReference type="CDD" id="cd10229">
    <property type="entry name" value="ASKHA_NBD_HSP70_HSPA12"/>
    <property type="match status" value="1"/>
</dbReference>
<accession>A0ABY7EXV0</accession>
<dbReference type="EMBL" id="CP111019">
    <property type="protein sequence ID" value="WAR13262.1"/>
    <property type="molecule type" value="Genomic_DNA"/>
</dbReference>
<evidence type="ECO:0000313" key="4">
    <source>
        <dbReference type="Proteomes" id="UP001164746"/>
    </source>
</evidence>
<gene>
    <name evidence="2" type="ORF">MAR_027429</name>
    <name evidence="3" type="ORF">MAR_027442</name>
</gene>
<dbReference type="InterPro" id="IPR043129">
    <property type="entry name" value="ATPase_NBD"/>
</dbReference>
<dbReference type="PANTHER" id="PTHR14187:SF5">
    <property type="entry name" value="HEAT SHOCK 70 KDA PROTEIN 12A"/>
    <property type="match status" value="1"/>
</dbReference>
<organism evidence="2 4">
    <name type="scientific">Mya arenaria</name>
    <name type="common">Soft-shell clam</name>
    <dbReference type="NCBI Taxonomy" id="6604"/>
    <lineage>
        <taxon>Eukaryota</taxon>
        <taxon>Metazoa</taxon>
        <taxon>Spiralia</taxon>
        <taxon>Lophotrochozoa</taxon>
        <taxon>Mollusca</taxon>
        <taxon>Bivalvia</taxon>
        <taxon>Autobranchia</taxon>
        <taxon>Heteroconchia</taxon>
        <taxon>Euheterodonta</taxon>
        <taxon>Imparidentia</taxon>
        <taxon>Neoheterodontei</taxon>
        <taxon>Myida</taxon>
        <taxon>Myoidea</taxon>
        <taxon>Myidae</taxon>
        <taxon>Mya</taxon>
    </lineage>
</organism>
<evidence type="ECO:0000313" key="2">
    <source>
        <dbReference type="EMBL" id="WAR13249.1"/>
    </source>
</evidence>
<reference evidence="2" key="1">
    <citation type="submission" date="2022-11" db="EMBL/GenBank/DDBJ databases">
        <title>Centuries of genome instability and evolution in soft-shell clam transmissible cancer (bioRxiv).</title>
        <authorList>
            <person name="Hart S.F.M."/>
            <person name="Yonemitsu M.A."/>
            <person name="Giersch R.M."/>
            <person name="Beal B.F."/>
            <person name="Arriagada G."/>
            <person name="Davis B.W."/>
            <person name="Ostrander E.A."/>
            <person name="Goff S.P."/>
            <person name="Metzger M.J."/>
        </authorList>
    </citation>
    <scope>NUCLEOTIDE SEQUENCE</scope>
    <source>
        <strain evidence="2">MELC-2E11</strain>
        <tissue evidence="2">Siphon/mantle</tissue>
    </source>
</reference>
<dbReference type="PANTHER" id="PTHR14187">
    <property type="entry name" value="ALPHA KINASE/ELONGATION FACTOR 2 KINASE"/>
    <property type="match status" value="1"/>
</dbReference>
<feature type="region of interest" description="Disordered" evidence="1">
    <location>
        <begin position="1"/>
        <end position="21"/>
    </location>
</feature>
<dbReference type="Gene3D" id="3.30.420.40">
    <property type="match status" value="1"/>
</dbReference>
<name>A0ABY7EXV0_MYAAR</name>
<dbReference type="SUPFAM" id="SSF53067">
    <property type="entry name" value="Actin-like ATPase domain"/>
    <property type="match status" value="2"/>
</dbReference>
<protein>
    <submittedName>
        <fullName evidence="2">HS12A-like protein</fullName>
    </submittedName>
</protein>
<dbReference type="Proteomes" id="UP001164746">
    <property type="component" value="Chromosome 8"/>
</dbReference>
<proteinExistence type="predicted"/>
<evidence type="ECO:0000256" key="1">
    <source>
        <dbReference type="SAM" id="MobiDB-lite"/>
    </source>
</evidence>
<sequence>MYVLFANPSSNPTDGKSTRPAACAMSVTSSTRSRASVTTIPDSSFTVVVALDVGTAYSGYAYAFRHTLPRKEMDENMDSVIMNSPWTGPDKLSTFKAPTHLLLNEKREFEAFGYEARKRHALSACFKWQALAACYKRQPLSVLKASHTLKDETGKSLQAIRVFAITLRFLKGHLLNTLRMRGKEVSTEDIKWMVTVPAVCNDLSKQFIRQACVQAGIPGERLKIALEGEVASVYCQHMRGVGKLPIHAAGCSYVVADIGGGKTDIILHHRRPDGRLKEMNKGGGCMVGANQVENAFLQFLLRVLGAPAMREFLDDCKVEVLEFLQSFEASKKLITSSQTKPVTVLVPVGLERICRKKHNGEDMSGILQKSMYKEKVKVVDNHFHFDPSLCKDFFRVACSEIARHIRNVLTDKNAKECTVLILVGGMASSSMVQDLIKLELESGTSIQRIFVPPEPELAALKGAVMFGHQPKSIFQRVIRYTYGLRKAKLFNPDIHPHDRLVSIHGVDFITDVFCPFISAGSRAPVGFMSYDSLTSIEPMQKVIEIDVYFSPELNPTFVNDKHCALLGKIEYQIPNPSKEERTIYVEFIFGDTELFINITDRKTASRFKNSFPEIEK</sequence>
<evidence type="ECO:0000313" key="3">
    <source>
        <dbReference type="EMBL" id="WAR13262.1"/>
    </source>
</evidence>
<dbReference type="EMBL" id="CP111019">
    <property type="protein sequence ID" value="WAR13249.1"/>
    <property type="molecule type" value="Genomic_DNA"/>
</dbReference>
<keyword evidence="4" id="KW-1185">Reference proteome</keyword>